<gene>
    <name evidence="11" type="ORF">G3T36_10725</name>
</gene>
<feature type="transmembrane region" description="Helical" evidence="9">
    <location>
        <begin position="220"/>
        <end position="237"/>
    </location>
</feature>
<comment type="similarity">
    <text evidence="2">Belongs to the ammonia transporter channel (TC 1.A.11.2) family.</text>
</comment>
<feature type="transmembrane region" description="Helical" evidence="9">
    <location>
        <begin position="249"/>
        <end position="268"/>
    </location>
</feature>
<accession>A0A6L9XYH9</accession>
<keyword evidence="3" id="KW-0813">Transport</keyword>
<dbReference type="InterPro" id="IPR029020">
    <property type="entry name" value="Ammonium/urea_transptr"/>
</dbReference>
<keyword evidence="12" id="KW-1185">Reference proteome</keyword>
<evidence type="ECO:0000256" key="6">
    <source>
        <dbReference type="ARBA" id="ARBA00023136"/>
    </source>
</evidence>
<dbReference type="Gene3D" id="1.10.3430.10">
    <property type="entry name" value="Ammonium transporter AmtB like domains"/>
    <property type="match status" value="1"/>
</dbReference>
<name>A0A6L9XYH9_9MICO</name>
<feature type="transmembrane region" description="Helical" evidence="9">
    <location>
        <begin position="45"/>
        <end position="65"/>
    </location>
</feature>
<dbReference type="PANTHER" id="PTHR43029">
    <property type="entry name" value="AMMONIUM TRANSPORTER MEP2"/>
    <property type="match status" value="1"/>
</dbReference>
<dbReference type="PANTHER" id="PTHR43029:SF10">
    <property type="entry name" value="AMMONIUM TRANSPORTER MEP2"/>
    <property type="match status" value="1"/>
</dbReference>
<feature type="transmembrane region" description="Helical" evidence="9">
    <location>
        <begin position="274"/>
        <end position="294"/>
    </location>
</feature>
<evidence type="ECO:0000256" key="5">
    <source>
        <dbReference type="ARBA" id="ARBA00022989"/>
    </source>
</evidence>
<evidence type="ECO:0000256" key="1">
    <source>
        <dbReference type="ARBA" id="ARBA00004141"/>
    </source>
</evidence>
<dbReference type="InterPro" id="IPR001905">
    <property type="entry name" value="Ammonium_transpt"/>
</dbReference>
<proteinExistence type="inferred from homology"/>
<evidence type="ECO:0000259" key="10">
    <source>
        <dbReference type="Pfam" id="PF00909"/>
    </source>
</evidence>
<feature type="domain" description="Ammonium transporter AmtB-like" evidence="10">
    <location>
        <begin position="11"/>
        <end position="371"/>
    </location>
</feature>
<evidence type="ECO:0000313" key="11">
    <source>
        <dbReference type="EMBL" id="NEN06346.1"/>
    </source>
</evidence>
<feature type="transmembrane region" description="Helical" evidence="9">
    <location>
        <begin position="342"/>
        <end position="362"/>
    </location>
</feature>
<dbReference type="InterPro" id="IPR024041">
    <property type="entry name" value="NH4_transpt_AmtB-like_dom"/>
</dbReference>
<protein>
    <recommendedName>
        <fullName evidence="8">Ammonium transporter</fullName>
    </recommendedName>
</protein>
<keyword evidence="6 9" id="KW-0472">Membrane</keyword>
<organism evidence="11 12">
    <name type="scientific">Leifsonia tongyongensis</name>
    <dbReference type="NCBI Taxonomy" id="1268043"/>
    <lineage>
        <taxon>Bacteria</taxon>
        <taxon>Bacillati</taxon>
        <taxon>Actinomycetota</taxon>
        <taxon>Actinomycetes</taxon>
        <taxon>Micrococcales</taxon>
        <taxon>Microbacteriaceae</taxon>
        <taxon>Leifsonia</taxon>
    </lineage>
</organism>
<evidence type="ECO:0000256" key="9">
    <source>
        <dbReference type="SAM" id="Phobius"/>
    </source>
</evidence>
<feature type="transmembrane region" description="Helical" evidence="9">
    <location>
        <begin position="158"/>
        <end position="176"/>
    </location>
</feature>
<keyword evidence="5 9" id="KW-1133">Transmembrane helix</keyword>
<dbReference type="EMBL" id="JAAGWY010000002">
    <property type="protein sequence ID" value="NEN06346.1"/>
    <property type="molecule type" value="Genomic_DNA"/>
</dbReference>
<keyword evidence="4 9" id="KW-0812">Transmembrane</keyword>
<evidence type="ECO:0000256" key="8">
    <source>
        <dbReference type="ARBA" id="ARBA00050025"/>
    </source>
</evidence>
<comment type="caution">
    <text evidence="11">The sequence shown here is derived from an EMBL/GenBank/DDBJ whole genome shotgun (WGS) entry which is preliminary data.</text>
</comment>
<dbReference type="GO" id="GO:0005886">
    <property type="term" value="C:plasma membrane"/>
    <property type="evidence" value="ECO:0007669"/>
    <property type="project" value="TreeGrafter"/>
</dbReference>
<feature type="transmembrane region" description="Helical" evidence="9">
    <location>
        <begin position="188"/>
        <end position="208"/>
    </location>
</feature>
<evidence type="ECO:0000256" key="7">
    <source>
        <dbReference type="ARBA" id="ARBA00023177"/>
    </source>
</evidence>
<dbReference type="RefSeq" id="WP_163289771.1">
    <property type="nucleotide sequence ID" value="NZ_JAAGWY010000002.1"/>
</dbReference>
<evidence type="ECO:0000256" key="2">
    <source>
        <dbReference type="ARBA" id="ARBA00005887"/>
    </source>
</evidence>
<evidence type="ECO:0000313" key="12">
    <source>
        <dbReference type="Proteomes" id="UP000474967"/>
    </source>
</evidence>
<feature type="transmembrane region" description="Helical" evidence="9">
    <location>
        <begin position="85"/>
        <end position="106"/>
    </location>
</feature>
<evidence type="ECO:0000256" key="4">
    <source>
        <dbReference type="ARBA" id="ARBA00022692"/>
    </source>
</evidence>
<dbReference type="Proteomes" id="UP000474967">
    <property type="component" value="Unassembled WGS sequence"/>
</dbReference>
<keyword evidence="7" id="KW-0924">Ammonia transport</keyword>
<sequence length="387" mass="38898">MDTAAQVDALLLLVSGALVFAVVPGFALLYGGMISSAGAVSAMRATLAGAGVAGVLFVIGGYGMLFGPPLVPHVVGVPGAVPGDAFALARACYAGAVCVLAVTIVASAVAPRVTLRGWVVFAAIWVAVVYFPAGFAVFDLTEGWATATLGVVDFGGAIPVSIAAAAGAAGLLLVCGRQPAHEIRERRNVPVMAAGGALVWFGWFGLTIGSEGAVDGFTGLIWINTLTASAAATIAWVTVDRIMMRRPTVTSAVCGAVAGLIAITPASGIVTTGWALLLGALSGIACAVIVDVAARAQFGTPMVVVVIHLVGSLVGLLFIGLFANGTGMVYSGNFDQLGAQVLAALIVAVWSFLVSWGAAALIQRTIGLTATAHVSWREDAPVEPSAG</sequence>
<reference evidence="11 12" key="1">
    <citation type="journal article" date="2014" name="J. Microbiol.">
        <title>Diaminobutyricibacter tongyongensis gen. nov., sp. nov. and Homoserinibacter gongjuensis gen. nov., sp. nov. belong to the family Microbacteriaceae.</title>
        <authorList>
            <person name="Kim S.J."/>
            <person name="Ahn J.H."/>
            <person name="Weon H.Y."/>
            <person name="Hamada M."/>
            <person name="Suzuki K."/>
            <person name="Kwon S.W."/>
        </authorList>
    </citation>
    <scope>NUCLEOTIDE SEQUENCE [LARGE SCALE GENOMIC DNA]</scope>
    <source>
        <strain evidence="11 12">NBRC 108724</strain>
    </source>
</reference>
<comment type="subcellular location">
    <subcellularLocation>
        <location evidence="1">Membrane</location>
        <topology evidence="1">Multi-pass membrane protein</topology>
    </subcellularLocation>
</comment>
<feature type="transmembrane region" description="Helical" evidence="9">
    <location>
        <begin position="118"/>
        <end position="138"/>
    </location>
</feature>
<dbReference type="SUPFAM" id="SSF111352">
    <property type="entry name" value="Ammonium transporter"/>
    <property type="match status" value="1"/>
</dbReference>
<feature type="transmembrane region" description="Helical" evidence="9">
    <location>
        <begin position="301"/>
        <end position="322"/>
    </location>
</feature>
<dbReference type="GO" id="GO:0008519">
    <property type="term" value="F:ammonium channel activity"/>
    <property type="evidence" value="ECO:0007669"/>
    <property type="project" value="InterPro"/>
</dbReference>
<feature type="transmembrane region" description="Helical" evidence="9">
    <location>
        <begin position="12"/>
        <end position="33"/>
    </location>
</feature>
<evidence type="ECO:0000256" key="3">
    <source>
        <dbReference type="ARBA" id="ARBA00022448"/>
    </source>
</evidence>
<dbReference type="Pfam" id="PF00909">
    <property type="entry name" value="Ammonium_transp"/>
    <property type="match status" value="1"/>
</dbReference>
<dbReference type="AlphaFoldDB" id="A0A6L9XYH9"/>